<comment type="pathway">
    <text evidence="3">Cofactor biosynthesis; tetrahydrofolate biosynthesis; 7,8-dihydrofolate from 2-amino-4-hydroxy-6-hydroxymethyl-7,8-dihydropteridine diphosphate and 4-aminobenzoate: step 1/2.</text>
</comment>
<keyword evidence="5" id="KW-0808">Transferase</keyword>
<reference evidence="11" key="1">
    <citation type="submission" date="2017-08" db="EMBL/GenBank/DDBJ databases">
        <title>A dynamic microbial community with high functional redundancy inhabits the cold, oxic subseafloor aquifer.</title>
        <authorList>
            <person name="Tully B.J."/>
            <person name="Wheat C.G."/>
            <person name="Glazer B.T."/>
            <person name="Huber J.A."/>
        </authorList>
    </citation>
    <scope>NUCLEOTIDE SEQUENCE [LARGE SCALE GENOMIC DNA]</scope>
</reference>
<organism evidence="10 11">
    <name type="scientific">SAR86 cluster bacterium</name>
    <dbReference type="NCBI Taxonomy" id="2030880"/>
    <lineage>
        <taxon>Bacteria</taxon>
        <taxon>Pseudomonadati</taxon>
        <taxon>Pseudomonadota</taxon>
        <taxon>Gammaproteobacteria</taxon>
        <taxon>SAR86 cluster</taxon>
    </lineage>
</organism>
<evidence type="ECO:0000256" key="6">
    <source>
        <dbReference type="ARBA" id="ARBA00022723"/>
    </source>
</evidence>
<evidence type="ECO:0000256" key="4">
    <source>
        <dbReference type="ARBA" id="ARBA00012458"/>
    </source>
</evidence>
<comment type="caution">
    <text evidence="10">The sequence shown here is derived from an EMBL/GenBank/DDBJ whole genome shotgun (WGS) entry which is preliminary data.</text>
</comment>
<dbReference type="EC" id="2.5.1.15" evidence="4"/>
<dbReference type="Gene3D" id="3.20.20.20">
    <property type="entry name" value="Dihydropteroate synthase-like"/>
    <property type="match status" value="1"/>
</dbReference>
<keyword evidence="7" id="KW-0460">Magnesium</keyword>
<dbReference type="EMBL" id="NVVJ01000051">
    <property type="protein sequence ID" value="PCJ22783.1"/>
    <property type="molecule type" value="Genomic_DNA"/>
</dbReference>
<evidence type="ECO:0000256" key="1">
    <source>
        <dbReference type="ARBA" id="ARBA00000012"/>
    </source>
</evidence>
<evidence type="ECO:0000259" key="9">
    <source>
        <dbReference type="PROSITE" id="PS50972"/>
    </source>
</evidence>
<comment type="catalytic activity">
    <reaction evidence="1">
        <text>(7,8-dihydropterin-6-yl)methyl diphosphate + 4-aminobenzoate = 7,8-dihydropteroate + diphosphate</text>
        <dbReference type="Rhea" id="RHEA:19949"/>
        <dbReference type="ChEBI" id="CHEBI:17836"/>
        <dbReference type="ChEBI" id="CHEBI:17839"/>
        <dbReference type="ChEBI" id="CHEBI:33019"/>
        <dbReference type="ChEBI" id="CHEBI:72950"/>
        <dbReference type="EC" id="2.5.1.15"/>
    </reaction>
</comment>
<evidence type="ECO:0000313" key="10">
    <source>
        <dbReference type="EMBL" id="PCJ22783.1"/>
    </source>
</evidence>
<dbReference type="PROSITE" id="PS50972">
    <property type="entry name" value="PTERIN_BINDING"/>
    <property type="match status" value="1"/>
</dbReference>
<dbReference type="GO" id="GO:0046654">
    <property type="term" value="P:tetrahydrofolate biosynthetic process"/>
    <property type="evidence" value="ECO:0007669"/>
    <property type="project" value="TreeGrafter"/>
</dbReference>
<dbReference type="InterPro" id="IPR011005">
    <property type="entry name" value="Dihydropteroate_synth-like_sf"/>
</dbReference>
<comment type="cofactor">
    <cofactor evidence="2">
        <name>Mg(2+)</name>
        <dbReference type="ChEBI" id="CHEBI:18420"/>
    </cofactor>
</comment>
<evidence type="ECO:0000256" key="3">
    <source>
        <dbReference type="ARBA" id="ARBA00004763"/>
    </source>
</evidence>
<dbReference type="InterPro" id="IPR006390">
    <property type="entry name" value="DHP_synth_dom"/>
</dbReference>
<gene>
    <name evidence="10" type="primary">folP</name>
    <name evidence="10" type="ORF">COA96_13465</name>
</gene>
<dbReference type="SUPFAM" id="SSF51717">
    <property type="entry name" value="Dihydropteroate synthetase-like"/>
    <property type="match status" value="1"/>
</dbReference>
<evidence type="ECO:0000256" key="8">
    <source>
        <dbReference type="ARBA" id="ARBA00022909"/>
    </source>
</evidence>
<dbReference type="Pfam" id="PF00809">
    <property type="entry name" value="Pterin_bind"/>
    <property type="match status" value="1"/>
</dbReference>
<dbReference type="Proteomes" id="UP000218327">
    <property type="component" value="Unassembled WGS sequence"/>
</dbReference>
<dbReference type="GO" id="GO:0004156">
    <property type="term" value="F:dihydropteroate synthase activity"/>
    <property type="evidence" value="ECO:0007669"/>
    <property type="project" value="UniProtKB-EC"/>
</dbReference>
<accession>A0A2A5AU09</accession>
<dbReference type="PANTHER" id="PTHR20941">
    <property type="entry name" value="FOLATE SYNTHESIS PROTEINS"/>
    <property type="match status" value="1"/>
</dbReference>
<dbReference type="InterPro" id="IPR045031">
    <property type="entry name" value="DHP_synth-like"/>
</dbReference>
<dbReference type="GO" id="GO:0046656">
    <property type="term" value="P:folic acid biosynthetic process"/>
    <property type="evidence" value="ECO:0007669"/>
    <property type="project" value="UniProtKB-KW"/>
</dbReference>
<keyword evidence="6" id="KW-0479">Metal-binding</keyword>
<dbReference type="CDD" id="cd00739">
    <property type="entry name" value="DHPS"/>
    <property type="match status" value="1"/>
</dbReference>
<name>A0A2A5AU09_9GAMM</name>
<dbReference type="NCBIfam" id="TIGR01496">
    <property type="entry name" value="DHPS"/>
    <property type="match status" value="1"/>
</dbReference>
<sequence length="270" mass="29112">MGIINATPDSFSDGSQLSKRSSKNFQIDVDKALHRAETMVREGAIFIDVGGESTRPGAASISLQEELDRVLPVIQSLKKNIDVCISVDTSTPAVMLEAIKAGAELINDVRALSHPQALSVVSESNAAVCLMHMQGAPVSMQDSVSYENVVDEVLAFLHSKVQLCRDQDIESERIIVDPGFGFGKSVKHNYQLLKHLSRFTEFNLPVLVGLSRKSMIGTVVDRPVDQRLAGSIAATSYALIGGANIIRTHDVAATIDVIRVNSAFSSNGHE</sequence>
<dbReference type="AlphaFoldDB" id="A0A2A5AU09"/>
<evidence type="ECO:0000313" key="11">
    <source>
        <dbReference type="Proteomes" id="UP000218327"/>
    </source>
</evidence>
<dbReference type="PANTHER" id="PTHR20941:SF1">
    <property type="entry name" value="FOLIC ACID SYNTHESIS PROTEIN FOL1"/>
    <property type="match status" value="1"/>
</dbReference>
<evidence type="ECO:0000256" key="5">
    <source>
        <dbReference type="ARBA" id="ARBA00022679"/>
    </source>
</evidence>
<dbReference type="GO" id="GO:0005829">
    <property type="term" value="C:cytosol"/>
    <property type="evidence" value="ECO:0007669"/>
    <property type="project" value="TreeGrafter"/>
</dbReference>
<dbReference type="GO" id="GO:0046872">
    <property type="term" value="F:metal ion binding"/>
    <property type="evidence" value="ECO:0007669"/>
    <property type="project" value="UniProtKB-KW"/>
</dbReference>
<feature type="domain" description="Pterin-binding" evidence="9">
    <location>
        <begin position="1"/>
        <end position="259"/>
    </location>
</feature>
<evidence type="ECO:0000256" key="2">
    <source>
        <dbReference type="ARBA" id="ARBA00001946"/>
    </source>
</evidence>
<dbReference type="InterPro" id="IPR000489">
    <property type="entry name" value="Pterin-binding_dom"/>
</dbReference>
<protein>
    <recommendedName>
        <fullName evidence="4">dihydropteroate synthase</fullName>
        <ecNumber evidence="4">2.5.1.15</ecNumber>
    </recommendedName>
</protein>
<evidence type="ECO:0000256" key="7">
    <source>
        <dbReference type="ARBA" id="ARBA00022842"/>
    </source>
</evidence>
<keyword evidence="8" id="KW-0289">Folate biosynthesis</keyword>
<proteinExistence type="predicted"/>